<dbReference type="EMBL" id="BAABDD010000020">
    <property type="protein sequence ID" value="GAA3755426.1"/>
    <property type="molecule type" value="Genomic_DNA"/>
</dbReference>
<comment type="caution">
    <text evidence="1">The sequence shown here is derived from an EMBL/GenBank/DDBJ whole genome shotgun (WGS) entry which is preliminary data.</text>
</comment>
<accession>A0ABP7G589</accession>
<dbReference type="Pfam" id="PF19459">
    <property type="entry name" value="DUF5996"/>
    <property type="match status" value="1"/>
</dbReference>
<dbReference type="InterPro" id="IPR046038">
    <property type="entry name" value="DUF5996"/>
</dbReference>
<name>A0ABP7G589_9ACTN</name>
<reference evidence="2" key="1">
    <citation type="journal article" date="2019" name="Int. J. Syst. Evol. Microbiol.">
        <title>The Global Catalogue of Microorganisms (GCM) 10K type strain sequencing project: providing services to taxonomists for standard genome sequencing and annotation.</title>
        <authorList>
            <consortium name="The Broad Institute Genomics Platform"/>
            <consortium name="The Broad Institute Genome Sequencing Center for Infectious Disease"/>
            <person name="Wu L."/>
            <person name="Ma J."/>
        </authorList>
    </citation>
    <scope>NUCLEOTIDE SEQUENCE [LARGE SCALE GENOMIC DNA]</scope>
    <source>
        <strain evidence="2">JCM 17137</strain>
    </source>
</reference>
<dbReference type="Proteomes" id="UP001500908">
    <property type="component" value="Unassembled WGS sequence"/>
</dbReference>
<evidence type="ECO:0000313" key="2">
    <source>
        <dbReference type="Proteomes" id="UP001500908"/>
    </source>
</evidence>
<protein>
    <submittedName>
        <fullName evidence="1">Uncharacterized protein</fullName>
    </submittedName>
</protein>
<gene>
    <name evidence="1" type="ORF">GCM10022402_37590</name>
</gene>
<dbReference type="RefSeq" id="WP_344973964.1">
    <property type="nucleotide sequence ID" value="NZ_BAABDD010000020.1"/>
</dbReference>
<sequence length="46" mass="5335">MTVATNDDVFPPMPFAQWTATRETLHRFLQIVGKTRLAHGIRRNHC</sequence>
<proteinExistence type="predicted"/>
<keyword evidence="2" id="KW-1185">Reference proteome</keyword>
<evidence type="ECO:0000313" key="1">
    <source>
        <dbReference type="EMBL" id="GAA3755426.1"/>
    </source>
</evidence>
<organism evidence="1 2">
    <name type="scientific">Salinactinospora qingdaonensis</name>
    <dbReference type="NCBI Taxonomy" id="702744"/>
    <lineage>
        <taxon>Bacteria</taxon>
        <taxon>Bacillati</taxon>
        <taxon>Actinomycetota</taxon>
        <taxon>Actinomycetes</taxon>
        <taxon>Streptosporangiales</taxon>
        <taxon>Nocardiopsidaceae</taxon>
        <taxon>Salinactinospora</taxon>
    </lineage>
</organism>